<dbReference type="InterPro" id="IPR035595">
    <property type="entry name" value="UDP_glycos_trans_CS"/>
</dbReference>
<evidence type="ECO:0000256" key="10">
    <source>
        <dbReference type="ARBA" id="ARBA00046288"/>
    </source>
</evidence>
<evidence type="ECO:0000256" key="8">
    <source>
        <dbReference type="ARBA" id="ARBA00023136"/>
    </source>
</evidence>
<feature type="chain" id="PRO_5040532822" description="UDP-glucuronosyltransferase" evidence="12">
    <location>
        <begin position="19"/>
        <end position="534"/>
    </location>
</feature>
<feature type="signal peptide" evidence="12">
    <location>
        <begin position="1"/>
        <end position="18"/>
    </location>
</feature>
<proteinExistence type="inferred from homology"/>
<protein>
    <recommendedName>
        <fullName evidence="12">UDP-glucuronosyltransferase</fullName>
        <ecNumber evidence="12">2.4.1.17</ecNumber>
    </recommendedName>
</protein>
<evidence type="ECO:0000313" key="14">
    <source>
        <dbReference type="Proteomes" id="UP001152759"/>
    </source>
</evidence>
<evidence type="ECO:0000256" key="12">
    <source>
        <dbReference type="RuleBase" id="RU362059"/>
    </source>
</evidence>
<dbReference type="InterPro" id="IPR050271">
    <property type="entry name" value="UDP-glycosyltransferase"/>
</dbReference>
<keyword evidence="4 11" id="KW-0808">Transferase</keyword>
<dbReference type="Gene3D" id="3.40.50.2000">
    <property type="entry name" value="Glycogen Phosphorylase B"/>
    <property type="match status" value="2"/>
</dbReference>
<dbReference type="Proteomes" id="UP001152759">
    <property type="component" value="Chromosome 10"/>
</dbReference>
<gene>
    <name evidence="13" type="ORF">BEMITA_LOCUS2385</name>
</gene>
<evidence type="ECO:0000256" key="11">
    <source>
        <dbReference type="RuleBase" id="RU003718"/>
    </source>
</evidence>
<dbReference type="GO" id="GO:0005783">
    <property type="term" value="C:endoplasmic reticulum"/>
    <property type="evidence" value="ECO:0007669"/>
    <property type="project" value="UniProtKB-SubCell"/>
</dbReference>
<dbReference type="PROSITE" id="PS00375">
    <property type="entry name" value="UDPGT"/>
    <property type="match status" value="1"/>
</dbReference>
<dbReference type="FunFam" id="3.40.50.2000:FF:000050">
    <property type="entry name" value="UDP-glucuronosyltransferase"/>
    <property type="match status" value="1"/>
</dbReference>
<evidence type="ECO:0000256" key="9">
    <source>
        <dbReference type="ARBA" id="ARBA00023180"/>
    </source>
</evidence>
<keyword evidence="5 12" id="KW-0812">Transmembrane</keyword>
<evidence type="ECO:0000256" key="2">
    <source>
        <dbReference type="ARBA" id="ARBA00009995"/>
    </source>
</evidence>
<keyword evidence="3 11" id="KW-0328">Glycosyltransferase</keyword>
<dbReference type="InterPro" id="IPR002213">
    <property type="entry name" value="UDP_glucos_trans"/>
</dbReference>
<dbReference type="GO" id="GO:0016020">
    <property type="term" value="C:membrane"/>
    <property type="evidence" value="ECO:0007669"/>
    <property type="project" value="UniProtKB-SubCell"/>
</dbReference>
<evidence type="ECO:0000256" key="5">
    <source>
        <dbReference type="ARBA" id="ARBA00022692"/>
    </source>
</evidence>
<feature type="transmembrane region" description="Helical" evidence="12">
    <location>
        <begin position="489"/>
        <end position="513"/>
    </location>
</feature>
<evidence type="ECO:0000256" key="7">
    <source>
        <dbReference type="ARBA" id="ARBA00022989"/>
    </source>
</evidence>
<dbReference type="PANTHER" id="PTHR48043:SF159">
    <property type="entry name" value="EG:EG0003.4 PROTEIN-RELATED"/>
    <property type="match status" value="1"/>
</dbReference>
<sequence length="534" mass="60199">MANLLVILIPCFLTMVSAHKILIFQPTPSISHQQPAMGLTEALVTKGHDVYVLSPNAVPGLEKNYTHFDFSWLLAGAQENATNQGVNLQQEFTSVFKWIPFWEVYAGMVRHMFGSDTMKHFFKRVQDDKLSFDVVIVESFLIPYGVALARLVAVNKPVISLASMTGGDFYDEDAIGNIKHLSFSPSMLSPYTDRMSVWQRLENWVVHHYISRRLRDIVESSARDYFRETRGPDGEALVEGCWRNISLALISSNALYYYPRPVSPNVVEVGPLHIKAPSKLPKILQDWLDGASRGVIYFNLGSNMKSAHLPRDAVSNFLRFFNDLPEGYRVLWKWEADGELLLDNSMNGQPKNNILTQKWIPQQGVLAHPKVKLFITQGGCQSFQETVHYGVPTVGVPWFGDQEVNVAKMVDAGIGARLRPSELSSIDKIKKAIDTVLFDQRYAENMKRLSLISQDFTSRAPDEAVFWVEHVAQHGGAAHLRPHTADTSYFEYFCLDIISIILAASAVILYFLWRALKFTISAVMSSPHDKLKSS</sequence>
<evidence type="ECO:0000256" key="3">
    <source>
        <dbReference type="ARBA" id="ARBA00022676"/>
    </source>
</evidence>
<comment type="similarity">
    <text evidence="2 11">Belongs to the UDP-glycosyltransferase family.</text>
</comment>
<evidence type="ECO:0000256" key="1">
    <source>
        <dbReference type="ARBA" id="ARBA00004240"/>
    </source>
</evidence>
<organism evidence="13 14">
    <name type="scientific">Bemisia tabaci</name>
    <name type="common">Sweetpotato whitefly</name>
    <name type="synonym">Aleurodes tabaci</name>
    <dbReference type="NCBI Taxonomy" id="7038"/>
    <lineage>
        <taxon>Eukaryota</taxon>
        <taxon>Metazoa</taxon>
        <taxon>Ecdysozoa</taxon>
        <taxon>Arthropoda</taxon>
        <taxon>Hexapoda</taxon>
        <taxon>Insecta</taxon>
        <taxon>Pterygota</taxon>
        <taxon>Neoptera</taxon>
        <taxon>Paraneoptera</taxon>
        <taxon>Hemiptera</taxon>
        <taxon>Sternorrhyncha</taxon>
        <taxon>Aleyrodoidea</taxon>
        <taxon>Aleyrodidae</taxon>
        <taxon>Aleyrodinae</taxon>
        <taxon>Bemisia</taxon>
    </lineage>
</organism>
<name>A0A9P0EZV9_BEMTA</name>
<dbReference type="PANTHER" id="PTHR48043">
    <property type="entry name" value="EG:EG0003.4 PROTEIN-RELATED"/>
    <property type="match status" value="1"/>
</dbReference>
<dbReference type="Pfam" id="PF00201">
    <property type="entry name" value="UDPGT"/>
    <property type="match status" value="1"/>
</dbReference>
<keyword evidence="14" id="KW-1185">Reference proteome</keyword>
<reference evidence="13" key="1">
    <citation type="submission" date="2021-12" db="EMBL/GenBank/DDBJ databases">
        <authorList>
            <person name="King R."/>
        </authorList>
    </citation>
    <scope>NUCLEOTIDE SEQUENCE</scope>
</reference>
<comment type="catalytic activity">
    <reaction evidence="12">
        <text>glucuronate acceptor + UDP-alpha-D-glucuronate = acceptor beta-D-glucuronoside + UDP + H(+)</text>
        <dbReference type="Rhea" id="RHEA:21032"/>
        <dbReference type="ChEBI" id="CHEBI:15378"/>
        <dbReference type="ChEBI" id="CHEBI:58052"/>
        <dbReference type="ChEBI" id="CHEBI:58223"/>
        <dbReference type="ChEBI" id="CHEBI:132367"/>
        <dbReference type="ChEBI" id="CHEBI:132368"/>
        <dbReference type="EC" id="2.4.1.17"/>
    </reaction>
</comment>
<evidence type="ECO:0000256" key="4">
    <source>
        <dbReference type="ARBA" id="ARBA00022679"/>
    </source>
</evidence>
<dbReference type="CDD" id="cd03784">
    <property type="entry name" value="GT1_Gtf-like"/>
    <property type="match status" value="1"/>
</dbReference>
<keyword evidence="12" id="KW-0732">Signal</keyword>
<accession>A0A9P0EZV9</accession>
<comment type="subcellular location">
    <subcellularLocation>
        <location evidence="10">Endomembrane system</location>
        <topology evidence="10">Single-pass type I membrane protein</topology>
    </subcellularLocation>
    <subcellularLocation>
        <location evidence="1">Endoplasmic reticulum</location>
    </subcellularLocation>
    <subcellularLocation>
        <location evidence="12">Membrane</location>
        <topology evidence="12">Single-pass membrane protein</topology>
    </subcellularLocation>
</comment>
<keyword evidence="7 12" id="KW-1133">Transmembrane helix</keyword>
<evidence type="ECO:0000313" key="13">
    <source>
        <dbReference type="EMBL" id="CAH0382890.1"/>
    </source>
</evidence>
<dbReference type="AlphaFoldDB" id="A0A9P0EZV9"/>
<keyword evidence="6" id="KW-0256">Endoplasmic reticulum</keyword>
<evidence type="ECO:0000256" key="6">
    <source>
        <dbReference type="ARBA" id="ARBA00022824"/>
    </source>
</evidence>
<dbReference type="EC" id="2.4.1.17" evidence="12"/>
<dbReference type="EMBL" id="OU963871">
    <property type="protein sequence ID" value="CAH0382890.1"/>
    <property type="molecule type" value="Genomic_DNA"/>
</dbReference>
<dbReference type="SUPFAM" id="SSF53756">
    <property type="entry name" value="UDP-Glycosyltransferase/glycogen phosphorylase"/>
    <property type="match status" value="1"/>
</dbReference>
<dbReference type="GO" id="GO:0015020">
    <property type="term" value="F:glucuronosyltransferase activity"/>
    <property type="evidence" value="ECO:0007669"/>
    <property type="project" value="UniProtKB-EC"/>
</dbReference>
<keyword evidence="9" id="KW-0325">Glycoprotein</keyword>
<keyword evidence="8 12" id="KW-0472">Membrane</keyword>